<keyword evidence="4" id="KW-1185">Reference proteome</keyword>
<reference evidence="3 4" key="2">
    <citation type="journal article" date="2010" name="Nucleic Acids Res.">
        <title>BeetleBase in 2010: revisions to provide comprehensive genomic information for Tribolium castaneum.</title>
        <authorList>
            <person name="Kim H.S."/>
            <person name="Murphy T."/>
            <person name="Xia J."/>
            <person name="Caragea D."/>
            <person name="Park Y."/>
            <person name="Beeman R.W."/>
            <person name="Lorenzen M.D."/>
            <person name="Butcher S."/>
            <person name="Manak J.R."/>
            <person name="Brown S.J."/>
        </authorList>
    </citation>
    <scope>GENOME REANNOTATION</scope>
    <source>
        <strain evidence="3 4">Georgia GA2</strain>
    </source>
</reference>
<dbReference type="PhylomeDB" id="D6WHD0"/>
<dbReference type="Pfam" id="PF03665">
    <property type="entry name" value="UPF0172"/>
    <property type="match status" value="1"/>
</dbReference>
<dbReference type="AlphaFoldDB" id="D6WHD0"/>
<dbReference type="CDD" id="cd08060">
    <property type="entry name" value="MPN_UPF0172"/>
    <property type="match status" value="1"/>
</dbReference>
<protein>
    <submittedName>
        <fullName evidence="3">ER membrane protein complex subunit 8/9 homolog-like Protein</fullName>
    </submittedName>
</protein>
<dbReference type="OrthoDB" id="194468at2759"/>
<dbReference type="PROSITE" id="PS50249">
    <property type="entry name" value="MPN"/>
    <property type="match status" value="1"/>
</dbReference>
<evidence type="ECO:0000313" key="3">
    <source>
        <dbReference type="EMBL" id="EFA00106.1"/>
    </source>
</evidence>
<dbReference type="Proteomes" id="UP000007266">
    <property type="component" value="Linkage group 3"/>
</dbReference>
<dbReference type="KEGG" id="tca:664013"/>
<dbReference type="GO" id="GO:0072546">
    <property type="term" value="C:EMC complex"/>
    <property type="evidence" value="ECO:0000318"/>
    <property type="project" value="GO_Central"/>
</dbReference>
<dbReference type="STRING" id="7070.D6WHD0"/>
<dbReference type="PANTHER" id="PTHR12941:SF10">
    <property type="entry name" value="ER MEMBRANE PROTEIN COMPLEX SUBUNIT 8_9 HOMOLOG"/>
    <property type="match status" value="1"/>
</dbReference>
<reference evidence="3 4" key="1">
    <citation type="journal article" date="2008" name="Nature">
        <title>The genome of the model beetle and pest Tribolium castaneum.</title>
        <authorList>
            <consortium name="Tribolium Genome Sequencing Consortium"/>
            <person name="Richards S."/>
            <person name="Gibbs R.A."/>
            <person name="Weinstock G.M."/>
            <person name="Brown S.J."/>
            <person name="Denell R."/>
            <person name="Beeman R.W."/>
            <person name="Gibbs R."/>
            <person name="Beeman R.W."/>
            <person name="Brown S.J."/>
            <person name="Bucher G."/>
            <person name="Friedrich M."/>
            <person name="Grimmelikhuijzen C.J."/>
            <person name="Klingler M."/>
            <person name="Lorenzen M."/>
            <person name="Richards S."/>
            <person name="Roth S."/>
            <person name="Schroder R."/>
            <person name="Tautz D."/>
            <person name="Zdobnov E.M."/>
            <person name="Muzny D."/>
            <person name="Gibbs R.A."/>
            <person name="Weinstock G.M."/>
            <person name="Attaway T."/>
            <person name="Bell S."/>
            <person name="Buhay C.J."/>
            <person name="Chandrabose M.N."/>
            <person name="Chavez D."/>
            <person name="Clerk-Blankenburg K.P."/>
            <person name="Cree A."/>
            <person name="Dao M."/>
            <person name="Davis C."/>
            <person name="Chacko J."/>
            <person name="Dinh H."/>
            <person name="Dugan-Rocha S."/>
            <person name="Fowler G."/>
            <person name="Garner T.T."/>
            <person name="Garnes J."/>
            <person name="Gnirke A."/>
            <person name="Hawes A."/>
            <person name="Hernandez J."/>
            <person name="Hines S."/>
            <person name="Holder M."/>
            <person name="Hume J."/>
            <person name="Jhangiani S.N."/>
            <person name="Joshi V."/>
            <person name="Khan Z.M."/>
            <person name="Jackson L."/>
            <person name="Kovar C."/>
            <person name="Kowis A."/>
            <person name="Lee S."/>
            <person name="Lewis L.R."/>
            <person name="Margolis J."/>
            <person name="Morgan M."/>
            <person name="Nazareth L.V."/>
            <person name="Nguyen N."/>
            <person name="Okwuonu G."/>
            <person name="Parker D."/>
            <person name="Richards S."/>
            <person name="Ruiz S.J."/>
            <person name="Santibanez J."/>
            <person name="Savard J."/>
            <person name="Scherer S.E."/>
            <person name="Schneider B."/>
            <person name="Sodergren E."/>
            <person name="Tautz D."/>
            <person name="Vattahil S."/>
            <person name="Villasana D."/>
            <person name="White C.S."/>
            <person name="Wright R."/>
            <person name="Park Y."/>
            <person name="Beeman R.W."/>
            <person name="Lord J."/>
            <person name="Oppert B."/>
            <person name="Lorenzen M."/>
            <person name="Brown S."/>
            <person name="Wang L."/>
            <person name="Savard J."/>
            <person name="Tautz D."/>
            <person name="Richards S."/>
            <person name="Weinstock G."/>
            <person name="Gibbs R.A."/>
            <person name="Liu Y."/>
            <person name="Worley K."/>
            <person name="Weinstock G."/>
            <person name="Elsik C.G."/>
            <person name="Reese J.T."/>
            <person name="Elhaik E."/>
            <person name="Landan G."/>
            <person name="Graur D."/>
            <person name="Arensburger P."/>
            <person name="Atkinson P."/>
            <person name="Beeman R.W."/>
            <person name="Beidler J."/>
            <person name="Brown S.J."/>
            <person name="Demuth J.P."/>
            <person name="Drury D.W."/>
            <person name="Du Y.Z."/>
            <person name="Fujiwara H."/>
            <person name="Lorenzen M."/>
            <person name="Maselli V."/>
            <person name="Osanai M."/>
            <person name="Park Y."/>
            <person name="Robertson H.M."/>
            <person name="Tu Z."/>
            <person name="Wang J.J."/>
            <person name="Wang S."/>
            <person name="Richards S."/>
            <person name="Song H."/>
            <person name="Zhang L."/>
            <person name="Sodergren E."/>
            <person name="Werner D."/>
            <person name="Stanke M."/>
            <person name="Morgenstern B."/>
            <person name="Solovyev V."/>
            <person name="Kosarev P."/>
            <person name="Brown G."/>
            <person name="Chen H.C."/>
            <person name="Ermolaeva O."/>
            <person name="Hlavina W."/>
            <person name="Kapustin Y."/>
            <person name="Kiryutin B."/>
            <person name="Kitts P."/>
            <person name="Maglott D."/>
            <person name="Pruitt K."/>
            <person name="Sapojnikov V."/>
            <person name="Souvorov A."/>
            <person name="Mackey A.J."/>
            <person name="Waterhouse R.M."/>
            <person name="Wyder S."/>
            <person name="Zdobnov E.M."/>
            <person name="Zdobnov E.M."/>
            <person name="Wyder S."/>
            <person name="Kriventseva E.V."/>
            <person name="Kadowaki T."/>
            <person name="Bork P."/>
            <person name="Aranda M."/>
            <person name="Bao R."/>
            <person name="Beermann A."/>
            <person name="Berns N."/>
            <person name="Bolognesi R."/>
            <person name="Bonneton F."/>
            <person name="Bopp D."/>
            <person name="Brown S.J."/>
            <person name="Bucher G."/>
            <person name="Butts T."/>
            <person name="Chaumot A."/>
            <person name="Denell R.E."/>
            <person name="Ferrier D.E."/>
            <person name="Friedrich M."/>
            <person name="Gordon C.M."/>
            <person name="Jindra M."/>
            <person name="Klingler M."/>
            <person name="Lan Q."/>
            <person name="Lattorff H.M."/>
            <person name="Laudet V."/>
            <person name="von Levetsow C."/>
            <person name="Liu Z."/>
            <person name="Lutz R."/>
            <person name="Lynch J.A."/>
            <person name="da Fonseca R.N."/>
            <person name="Posnien N."/>
            <person name="Reuter R."/>
            <person name="Roth S."/>
            <person name="Savard J."/>
            <person name="Schinko J.B."/>
            <person name="Schmitt C."/>
            <person name="Schoppmeier M."/>
            <person name="Schroder R."/>
            <person name="Shippy T.D."/>
            <person name="Simonnet F."/>
            <person name="Marques-Souza H."/>
            <person name="Tautz D."/>
            <person name="Tomoyasu Y."/>
            <person name="Trauner J."/>
            <person name="Van der Zee M."/>
            <person name="Vervoort M."/>
            <person name="Wittkopp N."/>
            <person name="Wimmer E.A."/>
            <person name="Yang X."/>
            <person name="Jones A.K."/>
            <person name="Sattelle D.B."/>
            <person name="Ebert P.R."/>
            <person name="Nelson D."/>
            <person name="Scott J.G."/>
            <person name="Beeman R.W."/>
            <person name="Muthukrishnan S."/>
            <person name="Kramer K.J."/>
            <person name="Arakane Y."/>
            <person name="Beeman R.W."/>
            <person name="Zhu Q."/>
            <person name="Hogenkamp D."/>
            <person name="Dixit R."/>
            <person name="Oppert B."/>
            <person name="Jiang H."/>
            <person name="Zou Z."/>
            <person name="Marshall J."/>
            <person name="Elpidina E."/>
            <person name="Vinokurov K."/>
            <person name="Oppert C."/>
            <person name="Zou Z."/>
            <person name="Evans J."/>
            <person name="Lu Z."/>
            <person name="Zhao P."/>
            <person name="Sumathipala N."/>
            <person name="Altincicek B."/>
            <person name="Vilcinskas A."/>
            <person name="Williams M."/>
            <person name="Hultmark D."/>
            <person name="Hetru C."/>
            <person name="Jiang H."/>
            <person name="Grimmelikhuijzen C.J."/>
            <person name="Hauser F."/>
            <person name="Cazzamali G."/>
            <person name="Williamson M."/>
            <person name="Park Y."/>
            <person name="Li B."/>
            <person name="Tanaka Y."/>
            <person name="Predel R."/>
            <person name="Neupert S."/>
            <person name="Schachtner J."/>
            <person name="Verleyen P."/>
            <person name="Raible F."/>
            <person name="Bork P."/>
            <person name="Friedrich M."/>
            <person name="Walden K.K."/>
            <person name="Robertson H.M."/>
            <person name="Angeli S."/>
            <person name="Foret S."/>
            <person name="Bucher G."/>
            <person name="Schuetz S."/>
            <person name="Maleszka R."/>
            <person name="Wimmer E.A."/>
            <person name="Beeman R.W."/>
            <person name="Lorenzen M."/>
            <person name="Tomoyasu Y."/>
            <person name="Miller S.C."/>
            <person name="Grossmann D."/>
            <person name="Bucher G."/>
        </authorList>
    </citation>
    <scope>NUCLEOTIDE SEQUENCE [LARGE SCALE GENOMIC DNA]</scope>
    <source>
        <strain evidence="3 4">Georgia GA2</strain>
    </source>
</reference>
<dbReference type="InParanoid" id="D6WHD0"/>
<name>D6WHD0_TRICA</name>
<dbReference type="eggNOG" id="KOG3289">
    <property type="taxonomic scope" value="Eukaryota"/>
</dbReference>
<gene>
    <name evidence="3" type="primary">AUGUSTUS-3.0.2_02922</name>
    <name evidence="3" type="ORF">TcasGA2_TC002922</name>
</gene>
<dbReference type="FunCoup" id="D6WHD0">
    <property type="interactions" value="1546"/>
</dbReference>
<evidence type="ECO:0000313" key="4">
    <source>
        <dbReference type="Proteomes" id="UP000007266"/>
    </source>
</evidence>
<evidence type="ECO:0000259" key="2">
    <source>
        <dbReference type="PROSITE" id="PS50249"/>
    </source>
</evidence>
<dbReference type="InterPro" id="IPR005366">
    <property type="entry name" value="EMC8/9"/>
</dbReference>
<evidence type="ECO:0000256" key="1">
    <source>
        <dbReference type="ARBA" id="ARBA00007461"/>
    </source>
</evidence>
<sequence>MSDITFSAKAYCKIILHAAKYPHCSVNGVLLSKSSAAKSKEIEFVDAVPLFHIALHLTPMAEVALMQIDELAAQKGLVISGYYTALENLRECSFEKASHRISEKLPSNFPSPCLVVVDNCKLGINLDNIALKVAQFIDGSYKPLDTNRICLKPDTTLDICSSLLERNDCDLIDFDNHLDDISLDWMNPQLNAEIEDLVGRFN</sequence>
<dbReference type="InterPro" id="IPR037518">
    <property type="entry name" value="MPN"/>
</dbReference>
<dbReference type="OMA" id="LVQVINW"/>
<dbReference type="HOGENOM" id="CLU_087337_0_1_1"/>
<dbReference type="PANTHER" id="PTHR12941">
    <property type="entry name" value="ER MEMBRANE PROTEIN COMPLEX"/>
    <property type="match status" value="1"/>
</dbReference>
<feature type="domain" description="MPN" evidence="2">
    <location>
        <begin position="4"/>
        <end position="137"/>
    </location>
</feature>
<proteinExistence type="inferred from homology"/>
<accession>D6WHD0</accession>
<comment type="similarity">
    <text evidence="1">Belongs to the EMC8/EMC9 family.</text>
</comment>
<organism evidence="3 4">
    <name type="scientific">Tribolium castaneum</name>
    <name type="common">Red flour beetle</name>
    <dbReference type="NCBI Taxonomy" id="7070"/>
    <lineage>
        <taxon>Eukaryota</taxon>
        <taxon>Metazoa</taxon>
        <taxon>Ecdysozoa</taxon>
        <taxon>Arthropoda</taxon>
        <taxon>Hexapoda</taxon>
        <taxon>Insecta</taxon>
        <taxon>Pterygota</taxon>
        <taxon>Neoptera</taxon>
        <taxon>Endopterygota</taxon>
        <taxon>Coleoptera</taxon>
        <taxon>Polyphaga</taxon>
        <taxon>Cucujiformia</taxon>
        <taxon>Tenebrionidae</taxon>
        <taxon>Tenebrionidae incertae sedis</taxon>
        <taxon>Tribolium</taxon>
    </lineage>
</organism>
<dbReference type="EMBL" id="KQ971321">
    <property type="protein sequence ID" value="EFA00106.1"/>
    <property type="molecule type" value="Genomic_DNA"/>
</dbReference>